<sequence>MGVCRPMNNKEEKCDNVDPIIRVGTFDSAICSSANFKLSGLRISFAGEEPPGRSKKRFPVSSRESNKTKDWRARGPSGCARILFVRLFEIRHTAYPVATRKTKADCDRQADVTT</sequence>
<feature type="compositionally biased region" description="Basic and acidic residues" evidence="1">
    <location>
        <begin position="64"/>
        <end position="73"/>
    </location>
</feature>
<feature type="region of interest" description="Disordered" evidence="1">
    <location>
        <begin position="48"/>
        <end position="74"/>
    </location>
</feature>
<protein>
    <submittedName>
        <fullName evidence="2">Uncharacterized protein</fullName>
    </submittedName>
</protein>
<dbReference type="AlphaFoldDB" id="A0A834I4V8"/>
<name>A0A834I4V8_RHYFE</name>
<organism evidence="2 3">
    <name type="scientific">Rhynchophorus ferrugineus</name>
    <name type="common">Red palm weevil</name>
    <name type="synonym">Curculio ferrugineus</name>
    <dbReference type="NCBI Taxonomy" id="354439"/>
    <lineage>
        <taxon>Eukaryota</taxon>
        <taxon>Metazoa</taxon>
        <taxon>Ecdysozoa</taxon>
        <taxon>Arthropoda</taxon>
        <taxon>Hexapoda</taxon>
        <taxon>Insecta</taxon>
        <taxon>Pterygota</taxon>
        <taxon>Neoptera</taxon>
        <taxon>Endopterygota</taxon>
        <taxon>Coleoptera</taxon>
        <taxon>Polyphaga</taxon>
        <taxon>Cucujiformia</taxon>
        <taxon>Curculionidae</taxon>
        <taxon>Dryophthorinae</taxon>
        <taxon>Rhynchophorus</taxon>
    </lineage>
</organism>
<keyword evidence="3" id="KW-1185">Reference proteome</keyword>
<dbReference type="Proteomes" id="UP000625711">
    <property type="component" value="Unassembled WGS sequence"/>
</dbReference>
<comment type="caution">
    <text evidence="2">The sequence shown here is derived from an EMBL/GenBank/DDBJ whole genome shotgun (WGS) entry which is preliminary data.</text>
</comment>
<gene>
    <name evidence="2" type="ORF">GWI33_015706</name>
</gene>
<evidence type="ECO:0000313" key="2">
    <source>
        <dbReference type="EMBL" id="KAF7271420.1"/>
    </source>
</evidence>
<accession>A0A834I4V8</accession>
<dbReference type="EMBL" id="JAACXV010013967">
    <property type="protein sequence ID" value="KAF7271420.1"/>
    <property type="molecule type" value="Genomic_DNA"/>
</dbReference>
<reference evidence="2" key="1">
    <citation type="submission" date="2020-08" db="EMBL/GenBank/DDBJ databases">
        <title>Genome sequencing and assembly of the red palm weevil Rhynchophorus ferrugineus.</title>
        <authorList>
            <person name="Dias G.B."/>
            <person name="Bergman C.M."/>
            <person name="Manee M."/>
        </authorList>
    </citation>
    <scope>NUCLEOTIDE SEQUENCE</scope>
    <source>
        <strain evidence="2">AA-2017</strain>
        <tissue evidence="2">Whole larva</tissue>
    </source>
</reference>
<evidence type="ECO:0000256" key="1">
    <source>
        <dbReference type="SAM" id="MobiDB-lite"/>
    </source>
</evidence>
<evidence type="ECO:0000313" key="3">
    <source>
        <dbReference type="Proteomes" id="UP000625711"/>
    </source>
</evidence>
<proteinExistence type="predicted"/>